<comment type="cofactor">
    <cofactor evidence="1">
        <name>Mg(2+)</name>
        <dbReference type="ChEBI" id="CHEBI:18420"/>
    </cofactor>
</comment>
<protein>
    <recommendedName>
        <fullName evidence="1">Molybdopterin molybdenumtransferase</fullName>
        <ecNumber evidence="1">2.10.1.1</ecNumber>
    </recommendedName>
</protein>
<comment type="function">
    <text evidence="1">Catalyzes the insertion of molybdate into adenylated molybdopterin with the concomitant release of AMP.</text>
</comment>
<dbReference type="PANTHER" id="PTHR10192">
    <property type="entry name" value="MOLYBDOPTERIN BIOSYNTHESIS PROTEIN"/>
    <property type="match status" value="1"/>
</dbReference>
<comment type="similarity">
    <text evidence="1">Belongs to the MoeA family.</text>
</comment>
<evidence type="ECO:0000313" key="2">
    <source>
        <dbReference type="EMBL" id="MDQ0163750.1"/>
    </source>
</evidence>
<keyword evidence="1" id="KW-0479">Metal-binding</keyword>
<accession>A0ABT9VRY7</accession>
<comment type="caution">
    <text evidence="2">The sequence shown here is derived from an EMBL/GenBank/DDBJ whole genome shotgun (WGS) entry which is preliminary data.</text>
</comment>
<keyword evidence="1" id="KW-0501">Molybdenum cofactor biosynthesis</keyword>
<dbReference type="InterPro" id="IPR038987">
    <property type="entry name" value="MoeA-like"/>
</dbReference>
<name>A0ABT9VRY7_9BACI</name>
<comment type="catalytic activity">
    <reaction evidence="1">
        <text>adenylyl-molybdopterin + molybdate = Mo-molybdopterin + AMP + H(+)</text>
        <dbReference type="Rhea" id="RHEA:35047"/>
        <dbReference type="ChEBI" id="CHEBI:15378"/>
        <dbReference type="ChEBI" id="CHEBI:36264"/>
        <dbReference type="ChEBI" id="CHEBI:62727"/>
        <dbReference type="ChEBI" id="CHEBI:71302"/>
        <dbReference type="ChEBI" id="CHEBI:456215"/>
    </reaction>
</comment>
<dbReference type="EC" id="2.10.1.1" evidence="1"/>
<dbReference type="EMBL" id="JAUSTR010000023">
    <property type="protein sequence ID" value="MDQ0163750.1"/>
    <property type="molecule type" value="Genomic_DNA"/>
</dbReference>
<keyword evidence="3" id="KW-1185">Reference proteome</keyword>
<reference evidence="2 3" key="1">
    <citation type="submission" date="2023-07" db="EMBL/GenBank/DDBJ databases">
        <title>Genomic Encyclopedia of Type Strains, Phase IV (KMG-IV): sequencing the most valuable type-strain genomes for metagenomic binning, comparative biology and taxonomic classification.</title>
        <authorList>
            <person name="Goeker M."/>
        </authorList>
    </citation>
    <scope>NUCLEOTIDE SEQUENCE [LARGE SCALE GENOMIC DNA]</scope>
    <source>
        <strain evidence="2 3">DSM 19092</strain>
    </source>
</reference>
<dbReference type="Proteomes" id="UP001225646">
    <property type="component" value="Unassembled WGS sequence"/>
</dbReference>
<dbReference type="PANTHER" id="PTHR10192:SF5">
    <property type="entry name" value="GEPHYRIN"/>
    <property type="match status" value="1"/>
</dbReference>
<comment type="pathway">
    <text evidence="1">Cofactor biosynthesis; molybdopterin biosynthesis.</text>
</comment>
<evidence type="ECO:0000313" key="3">
    <source>
        <dbReference type="Proteomes" id="UP001225646"/>
    </source>
</evidence>
<gene>
    <name evidence="2" type="ORF">J2S06_002861</name>
</gene>
<keyword evidence="1" id="KW-0808">Transferase</keyword>
<keyword evidence="1" id="KW-0500">Molybdenum</keyword>
<organism evidence="2 3">
    <name type="scientific">Aeribacillus alveayuensis</name>
    <dbReference type="NCBI Taxonomy" id="279215"/>
    <lineage>
        <taxon>Bacteria</taxon>
        <taxon>Bacillati</taxon>
        <taxon>Bacillota</taxon>
        <taxon>Bacilli</taxon>
        <taxon>Bacillales</taxon>
        <taxon>Bacillaceae</taxon>
        <taxon>Aeribacillus</taxon>
    </lineage>
</organism>
<keyword evidence="1" id="KW-0460">Magnesium</keyword>
<dbReference type="InterPro" id="IPR036425">
    <property type="entry name" value="MoaB/Mog-like_dom_sf"/>
</dbReference>
<dbReference type="SUPFAM" id="SSF53218">
    <property type="entry name" value="Molybdenum cofactor biosynthesis proteins"/>
    <property type="match status" value="1"/>
</dbReference>
<proteinExistence type="inferred from homology"/>
<dbReference type="Gene3D" id="3.40.980.10">
    <property type="entry name" value="MoaB/Mog-like domain"/>
    <property type="match status" value="1"/>
</dbReference>
<evidence type="ECO:0000256" key="1">
    <source>
        <dbReference type="RuleBase" id="RU365090"/>
    </source>
</evidence>
<sequence length="72" mass="7587">MNLGCFVTFGIASVPVYAKPKVVILSTGSELLNVDEPIVLGKLRDSNGVMLAGQVSQVGGEPQFISVLPRTK</sequence>